<dbReference type="InterPro" id="IPR038706">
    <property type="entry name" value="Type_VI_SciN-like_sf"/>
</dbReference>
<dbReference type="InterPro" id="IPR017734">
    <property type="entry name" value="T6SS_SciN"/>
</dbReference>
<dbReference type="NCBIfam" id="TIGR03352">
    <property type="entry name" value="VI_chp_3"/>
    <property type="match status" value="1"/>
</dbReference>
<sequence length="179" mass="19841">MKQLPLLPFCGKTLVLLCALNLSGCGLTQMVGDGTRNVASSIFYKQVKVVHLDFVAREALNTDDTGASLSTIIRVYQLKNFESFVESDYATLFAKDSQVLKSSLVAQKDLRIRPGESISLDMPLEEGAEFVAIAVMFHDPDLITDNWRVVIPKKRLLPDDPRLLTLTDNAMTLKPLGEK</sequence>
<dbReference type="KEGG" id="prg:RB151_013670"/>
<dbReference type="RefSeq" id="WP_042846428.1">
    <property type="nucleotide sequence ID" value="NZ_ABEXNG020000042.1"/>
</dbReference>
<gene>
    <name evidence="1" type="primary">tssJ</name>
    <name evidence="1" type="ORF">EX242_04755</name>
</gene>
<reference evidence="1" key="1">
    <citation type="submission" date="2019-02" db="EMBL/GenBank/DDBJ databases">
        <title>Genomic characterization of isolates from hospital effluents in KZN, South Africa.</title>
        <authorList>
            <person name="Ntshobeni N."/>
            <person name="Allam M."/>
            <person name="Ismail A."/>
            <person name="Amoako D."/>
            <person name="Essack S."/>
            <person name="Chenia H."/>
        </authorList>
    </citation>
    <scope>NUCLEOTIDE SEQUENCE</scope>
    <source>
        <strain evidence="1">AFE97_S1</strain>
    </source>
</reference>
<keyword evidence="1" id="KW-0449">Lipoprotein</keyword>
<dbReference type="PANTHER" id="PTHR37625">
    <property type="entry name" value="OUTER MEMBRANE LIPOPROTEIN-RELATED"/>
    <property type="match status" value="1"/>
</dbReference>
<dbReference type="PANTHER" id="PTHR37625:SF4">
    <property type="entry name" value="OUTER MEMBRANE LIPOPROTEIN"/>
    <property type="match status" value="1"/>
</dbReference>
<dbReference type="Pfam" id="PF12790">
    <property type="entry name" value="T6SS-SciN"/>
    <property type="match status" value="1"/>
</dbReference>
<dbReference type="AlphaFoldDB" id="A0A1J0E4Z7"/>
<dbReference type="Proteomes" id="UP000824410">
    <property type="component" value="Unassembled WGS sequence"/>
</dbReference>
<accession>A0A1J0E4Z7</accession>
<dbReference type="Gene3D" id="2.60.40.4150">
    <property type="entry name" value="Type VI secretion system, lipoprotein SciN"/>
    <property type="match status" value="1"/>
</dbReference>
<evidence type="ECO:0000313" key="1">
    <source>
        <dbReference type="EMBL" id="MBX6979576.1"/>
    </source>
</evidence>
<protein>
    <submittedName>
        <fullName evidence="1">Type VI secretion system lipoprotein TssJ</fullName>
    </submittedName>
</protein>
<evidence type="ECO:0000313" key="2">
    <source>
        <dbReference type="Proteomes" id="UP000824410"/>
    </source>
</evidence>
<organism evidence="1 2">
    <name type="scientific">Providencia rettgeri</name>
    <dbReference type="NCBI Taxonomy" id="587"/>
    <lineage>
        <taxon>Bacteria</taxon>
        <taxon>Pseudomonadati</taxon>
        <taxon>Pseudomonadota</taxon>
        <taxon>Gammaproteobacteria</taxon>
        <taxon>Enterobacterales</taxon>
        <taxon>Morganellaceae</taxon>
        <taxon>Providencia</taxon>
    </lineage>
</organism>
<comment type="caution">
    <text evidence="1">The sequence shown here is derived from an EMBL/GenBank/DDBJ whole genome shotgun (WGS) entry which is preliminary data.</text>
</comment>
<proteinExistence type="predicted"/>
<dbReference type="EMBL" id="SHDO01000005">
    <property type="protein sequence ID" value="MBX6979576.1"/>
    <property type="molecule type" value="Genomic_DNA"/>
</dbReference>
<dbReference type="OrthoDB" id="7021080at2"/>
<name>A0A1J0E4Z7_PRORE</name>